<dbReference type="PATRIC" id="fig|1408189.4.peg.1995"/>
<dbReference type="AlphaFoldDB" id="A0A0K2H3P7"/>
<protein>
    <recommendedName>
        <fullName evidence="4">RDD domain-containing protein</fullName>
    </recommendedName>
</protein>
<dbReference type="EMBL" id="CP006841">
    <property type="protein sequence ID" value="ALA68675.1"/>
    <property type="molecule type" value="Genomic_DNA"/>
</dbReference>
<keyword evidence="1" id="KW-0472">Membrane</keyword>
<name>A0A0K2H3P7_9CORY</name>
<evidence type="ECO:0008006" key="4">
    <source>
        <dbReference type="Google" id="ProtNLM"/>
    </source>
</evidence>
<gene>
    <name evidence="2" type="ORF">CLAC_09930</name>
</gene>
<feature type="transmembrane region" description="Helical" evidence="1">
    <location>
        <begin position="38"/>
        <end position="60"/>
    </location>
</feature>
<accession>A0A0K2H3P7</accession>
<proteinExistence type="predicted"/>
<dbReference type="KEGG" id="clw:CLAC_09930"/>
<dbReference type="Proteomes" id="UP000058446">
    <property type="component" value="Chromosome"/>
</dbReference>
<keyword evidence="1" id="KW-1133">Transmembrane helix</keyword>
<organism evidence="2 3">
    <name type="scientific">Corynebacterium lactis RW2-5</name>
    <dbReference type="NCBI Taxonomy" id="1408189"/>
    <lineage>
        <taxon>Bacteria</taxon>
        <taxon>Bacillati</taxon>
        <taxon>Actinomycetota</taxon>
        <taxon>Actinomycetes</taxon>
        <taxon>Mycobacteriales</taxon>
        <taxon>Corynebacteriaceae</taxon>
        <taxon>Corynebacterium</taxon>
    </lineage>
</organism>
<keyword evidence="1" id="KW-0812">Transmembrane</keyword>
<evidence type="ECO:0000313" key="3">
    <source>
        <dbReference type="Proteomes" id="UP000058446"/>
    </source>
</evidence>
<evidence type="ECO:0000256" key="1">
    <source>
        <dbReference type="SAM" id="Phobius"/>
    </source>
</evidence>
<sequence>MMRFMSNQQQPDGGFSSTVERGVRSVARENSELALRRAAAWFIDAVVAALISAALVWAVTAVWDLVAGGGSIRSLPGFELLFNVLAPMILFAHRAVWECRGVRTYGQQTMLLLAVAENPSAEDNCGVDSVGGSSGVVSALLRNSYILFVASEGFGFEWGLEIVLATVLVSVLFKGRHPFDVLAGKRVIIAPCEVK</sequence>
<keyword evidence="3" id="KW-1185">Reference proteome</keyword>
<evidence type="ECO:0000313" key="2">
    <source>
        <dbReference type="EMBL" id="ALA68675.1"/>
    </source>
</evidence>
<reference evidence="2 3" key="1">
    <citation type="submission" date="2013-10" db="EMBL/GenBank/DDBJ databases">
        <title>Complete genome sequence of Corynebacterium lactis DSM 45799(T), isolated from raw cow milk.</title>
        <authorList>
            <person name="Ruckert C."/>
            <person name="Albersmeier A."/>
            <person name="Lipski A."/>
            <person name="Kalinowski J."/>
        </authorList>
    </citation>
    <scope>NUCLEOTIDE SEQUENCE [LARGE SCALE GENOMIC DNA]</scope>
    <source>
        <strain evidence="2 3">RW2-5</strain>
    </source>
</reference>
<feature type="transmembrane region" description="Helical" evidence="1">
    <location>
        <begin position="80"/>
        <end position="97"/>
    </location>
</feature>